<sequence>MPEGDVLLSNADGAIRALGPTVLVCECPGDDLDLAVRRIAAFALTASLIIVGIVAARAAPFPILFIAGTWTAGATAALLVVRRRRRLHGLFLLDFERAEIVQEGRGFRRTFPIQAIARVSTPPASDADVDEPGLAPRWLLLHLSTGEQLRLGRAPAYALGPALAFLKRAGVDA</sequence>
<keyword evidence="1" id="KW-0812">Transmembrane</keyword>
<dbReference type="Proteomes" id="UP000075515">
    <property type="component" value="Unassembled WGS sequence"/>
</dbReference>
<evidence type="ECO:0000313" key="2">
    <source>
        <dbReference type="EMBL" id="KYF75270.1"/>
    </source>
</evidence>
<organism evidence="2 3">
    <name type="scientific">Sorangium cellulosum</name>
    <name type="common">Polyangium cellulosum</name>
    <dbReference type="NCBI Taxonomy" id="56"/>
    <lineage>
        <taxon>Bacteria</taxon>
        <taxon>Pseudomonadati</taxon>
        <taxon>Myxococcota</taxon>
        <taxon>Polyangia</taxon>
        <taxon>Polyangiales</taxon>
        <taxon>Polyangiaceae</taxon>
        <taxon>Sorangium</taxon>
    </lineage>
</organism>
<evidence type="ECO:0000256" key="1">
    <source>
        <dbReference type="SAM" id="Phobius"/>
    </source>
</evidence>
<proteinExistence type="predicted"/>
<evidence type="ECO:0008006" key="4">
    <source>
        <dbReference type="Google" id="ProtNLM"/>
    </source>
</evidence>
<evidence type="ECO:0000313" key="3">
    <source>
        <dbReference type="Proteomes" id="UP000075515"/>
    </source>
</evidence>
<dbReference type="EMBL" id="JEMC01004161">
    <property type="protein sequence ID" value="KYF75270.1"/>
    <property type="molecule type" value="Genomic_DNA"/>
</dbReference>
<reference evidence="2 3" key="1">
    <citation type="submission" date="2014-02" db="EMBL/GenBank/DDBJ databases">
        <title>The small core and large imbalanced accessory genome model reveals a collaborative survival strategy of Sorangium cellulosum strains in nature.</title>
        <authorList>
            <person name="Han K."/>
            <person name="Peng R."/>
            <person name="Blom J."/>
            <person name="Li Y.-Z."/>
        </authorList>
    </citation>
    <scope>NUCLEOTIDE SEQUENCE [LARGE SCALE GENOMIC DNA]</scope>
    <source>
        <strain evidence="2 3">So0149</strain>
    </source>
</reference>
<protein>
    <recommendedName>
        <fullName evidence="4">DUF304 domain-containing protein</fullName>
    </recommendedName>
</protein>
<accession>A0A150R4R0</accession>
<dbReference type="AlphaFoldDB" id="A0A150R4R0"/>
<keyword evidence="1" id="KW-1133">Transmembrane helix</keyword>
<feature type="transmembrane region" description="Helical" evidence="1">
    <location>
        <begin position="39"/>
        <end position="56"/>
    </location>
</feature>
<keyword evidence="1" id="KW-0472">Membrane</keyword>
<name>A0A150R4R0_SORCE</name>
<gene>
    <name evidence="2" type="ORF">BE18_11670</name>
</gene>
<comment type="caution">
    <text evidence="2">The sequence shown here is derived from an EMBL/GenBank/DDBJ whole genome shotgun (WGS) entry which is preliminary data.</text>
</comment>
<feature type="transmembrane region" description="Helical" evidence="1">
    <location>
        <begin position="62"/>
        <end position="81"/>
    </location>
</feature>